<organism evidence="1 2">
    <name type="scientific">Immundisolibacter cernigliae</name>
    <dbReference type="NCBI Taxonomy" id="1810504"/>
    <lineage>
        <taxon>Bacteria</taxon>
        <taxon>Pseudomonadati</taxon>
        <taxon>Pseudomonadota</taxon>
        <taxon>Gammaproteobacteria</taxon>
        <taxon>Immundisolibacterales</taxon>
        <taxon>Immundisolibacteraceae</taxon>
        <taxon>Immundisolibacter</taxon>
    </lineage>
</organism>
<reference evidence="2" key="1">
    <citation type="submission" date="2016-03" db="EMBL/GenBank/DDBJ databases">
        <title>Complete genome sequence of Solimmundus cernigliae, representing a novel lineage of polycyclic aromatic hydrocarbon degraders within the Gammaproteobacteria.</title>
        <authorList>
            <person name="Singleton D.R."/>
            <person name="Dickey A.N."/>
            <person name="Scholl E.H."/>
            <person name="Wright F.A."/>
            <person name="Aitken M.D."/>
        </authorList>
    </citation>
    <scope>NUCLEOTIDE SEQUENCE [LARGE SCALE GENOMIC DNA]</scope>
    <source>
        <strain evidence="2">TR3.2</strain>
    </source>
</reference>
<dbReference type="InParanoid" id="A0A1B1YUN7"/>
<sequence length="276" mass="31383">MSYTKQQIEQEIIRILEQGTAAVKKVVDAYAARRTPERDMNWLCIQMGKEFGAILLHADLGKAAIRAGLDGRDMDEKFQTIKEEVAHYQGYYNLLNRTIGKDAPIPVDHIYSYVLANLGPNGIEADGPMLAQRDRWPANFNYIANMGAYAKGKHPWVARVFSATGEGAAGGWHWAMSQLPPVDDFFREAAKVQKGIAIDELRHGPQELTEICAEYSPDFGVDLKDMFRELRHMRYLEVLQRNEQFLYPMSDDEIEAIRQELMNDAIEPIRVYSQAA</sequence>
<keyword evidence="2" id="KW-1185">Reference proteome</keyword>
<dbReference type="Proteomes" id="UP000092952">
    <property type="component" value="Chromosome"/>
</dbReference>
<evidence type="ECO:0000313" key="2">
    <source>
        <dbReference type="Proteomes" id="UP000092952"/>
    </source>
</evidence>
<dbReference type="KEGG" id="gbi:PG2T_10260"/>
<dbReference type="STRING" id="1810504.PG2T_10260"/>
<protein>
    <submittedName>
        <fullName evidence="1">Uncharacterized protein</fullName>
    </submittedName>
</protein>
<dbReference type="EMBL" id="CP014671">
    <property type="protein sequence ID" value="ANX04521.1"/>
    <property type="molecule type" value="Genomic_DNA"/>
</dbReference>
<dbReference type="AlphaFoldDB" id="A0A1B1YUN7"/>
<gene>
    <name evidence="1" type="ORF">PG2T_10260</name>
</gene>
<dbReference type="RefSeq" id="WP_068804889.1">
    <property type="nucleotide sequence ID" value="NZ_CP014671.1"/>
</dbReference>
<accession>A0A1B1YUN7</accession>
<proteinExistence type="predicted"/>
<evidence type="ECO:0000313" key="1">
    <source>
        <dbReference type="EMBL" id="ANX04521.1"/>
    </source>
</evidence>
<name>A0A1B1YUN7_9GAMM</name>